<comment type="similarity">
    <text evidence="1">Belongs to the AB hydrolase superfamily. AB hydrolase 2 family.</text>
</comment>
<dbReference type="SUPFAM" id="SSF53474">
    <property type="entry name" value="alpha/beta-Hydrolases"/>
    <property type="match status" value="1"/>
</dbReference>
<dbReference type="Gene3D" id="3.40.50.1820">
    <property type="entry name" value="alpha/beta hydrolase"/>
    <property type="match status" value="1"/>
</dbReference>
<dbReference type="PANTHER" id="PTHR10655">
    <property type="entry name" value="LYSOPHOSPHOLIPASE-RELATED"/>
    <property type="match status" value="1"/>
</dbReference>
<dbReference type="EMBL" id="PKSG01001110">
    <property type="protein sequence ID" value="POR31016.1"/>
    <property type="molecule type" value="Genomic_DNA"/>
</dbReference>
<dbReference type="Proteomes" id="UP000237481">
    <property type="component" value="Unassembled WGS sequence"/>
</dbReference>
<feature type="domain" description="Phospholipase/carboxylesterase/thioesterase" evidence="2">
    <location>
        <begin position="20"/>
        <end position="177"/>
    </location>
</feature>
<organism evidence="3 4">
    <name type="scientific">Tolypocladium paradoxum</name>
    <dbReference type="NCBI Taxonomy" id="94208"/>
    <lineage>
        <taxon>Eukaryota</taxon>
        <taxon>Fungi</taxon>
        <taxon>Dikarya</taxon>
        <taxon>Ascomycota</taxon>
        <taxon>Pezizomycotina</taxon>
        <taxon>Sordariomycetes</taxon>
        <taxon>Hypocreomycetidae</taxon>
        <taxon>Hypocreales</taxon>
        <taxon>Ophiocordycipitaceae</taxon>
        <taxon>Tolypocladium</taxon>
    </lineage>
</organism>
<evidence type="ECO:0000313" key="4">
    <source>
        <dbReference type="Proteomes" id="UP000237481"/>
    </source>
</evidence>
<accession>A0A2S4KLE1</accession>
<dbReference type="GO" id="GO:0008474">
    <property type="term" value="F:palmitoyl-(protein) hydrolase activity"/>
    <property type="evidence" value="ECO:0007669"/>
    <property type="project" value="TreeGrafter"/>
</dbReference>
<sequence length="296" mass="32016">MENDTASPAPEANSFGAVYVLEPNAQHTHTAVLLHGRGSSGEEFAQELLESPLSGQVTLAQKLAGWRLVFPSSRELWSTVFEEEMPAWFEAHSLTDVTARQDLQMGGIRESVKYLTTVLDEEIDRLGGRAENLILGGISQGGAIGMWTLLCSAYRGRHLGGFVGASTWLPFAENVMHYLGRATNAKEDPTAEVATSDADAFVESMMAPLKRSLADPGGSALVHATPVFLGHGTDDAYVDIELGRQARHVLTSVGLKVEWREYAGAEQEGHWFKVPDEVDDMADFFTMVASSSASTG</sequence>
<keyword evidence="4" id="KW-1185">Reference proteome</keyword>
<evidence type="ECO:0000259" key="2">
    <source>
        <dbReference type="Pfam" id="PF02230"/>
    </source>
</evidence>
<dbReference type="GO" id="GO:0052689">
    <property type="term" value="F:carboxylic ester hydrolase activity"/>
    <property type="evidence" value="ECO:0007669"/>
    <property type="project" value="TreeGrafter"/>
</dbReference>
<dbReference type="InterPro" id="IPR003140">
    <property type="entry name" value="PLipase/COase/thioEstase"/>
</dbReference>
<evidence type="ECO:0000256" key="1">
    <source>
        <dbReference type="ARBA" id="ARBA00006499"/>
    </source>
</evidence>
<protein>
    <submittedName>
        <fullName evidence="3">Acyl-protein thioesterase 1</fullName>
    </submittedName>
</protein>
<dbReference type="OrthoDB" id="4924647at2759"/>
<feature type="domain" description="Phospholipase/carboxylesterase/thioesterase" evidence="2">
    <location>
        <begin position="220"/>
        <end position="266"/>
    </location>
</feature>
<reference evidence="3 4" key="1">
    <citation type="submission" date="2018-01" db="EMBL/GenBank/DDBJ databases">
        <title>Harnessing the power of phylogenomics to disentangle the directionality and signatures of interkingdom host jumping in the parasitic fungal genus Tolypocladium.</title>
        <authorList>
            <person name="Quandt C.A."/>
            <person name="Patterson W."/>
            <person name="Spatafora J.W."/>
        </authorList>
    </citation>
    <scope>NUCLEOTIDE SEQUENCE [LARGE SCALE GENOMIC DNA]</scope>
    <source>
        <strain evidence="3 4">NRBC 100945</strain>
    </source>
</reference>
<dbReference type="GO" id="GO:0005737">
    <property type="term" value="C:cytoplasm"/>
    <property type="evidence" value="ECO:0007669"/>
    <property type="project" value="TreeGrafter"/>
</dbReference>
<comment type="caution">
    <text evidence="3">The sequence shown here is derived from an EMBL/GenBank/DDBJ whole genome shotgun (WGS) entry which is preliminary data.</text>
</comment>
<dbReference type="PANTHER" id="PTHR10655:SF63">
    <property type="entry name" value="PHOSPHOLIPASE_CARBOXYLESTERASE_THIOESTERASE DOMAIN-CONTAINING PROTEIN"/>
    <property type="match status" value="1"/>
</dbReference>
<proteinExistence type="inferred from homology"/>
<dbReference type="Pfam" id="PF02230">
    <property type="entry name" value="Abhydrolase_2"/>
    <property type="match status" value="2"/>
</dbReference>
<dbReference type="AlphaFoldDB" id="A0A2S4KLE1"/>
<name>A0A2S4KLE1_9HYPO</name>
<evidence type="ECO:0000313" key="3">
    <source>
        <dbReference type="EMBL" id="POR31016.1"/>
    </source>
</evidence>
<dbReference type="STRING" id="94208.A0A2S4KLE1"/>
<gene>
    <name evidence="3" type="ORF">TPAR_08760</name>
</gene>
<dbReference type="InterPro" id="IPR050565">
    <property type="entry name" value="LYPA1-2/EST-like"/>
</dbReference>
<dbReference type="InterPro" id="IPR029058">
    <property type="entry name" value="AB_hydrolase_fold"/>
</dbReference>